<sequence length="95" mass="10836">MVEKAQCFDKEEAAATLPQRPNNTRSFGGYQSKADKDDNCTVSKQRITQLANPYVNARPMHKRLILDTRSGLDINDGYYLRVLPYRPSKADDDEN</sequence>
<protein>
    <submittedName>
        <fullName evidence="2">Uncharacterized protein</fullName>
    </submittedName>
</protein>
<evidence type="ECO:0000313" key="2">
    <source>
        <dbReference type="EMBL" id="GEZ51043.1"/>
    </source>
</evidence>
<feature type="compositionally biased region" description="Basic and acidic residues" evidence="1">
    <location>
        <begin position="1"/>
        <end position="13"/>
    </location>
</feature>
<evidence type="ECO:0000256" key="1">
    <source>
        <dbReference type="SAM" id="MobiDB-lite"/>
    </source>
</evidence>
<gene>
    <name evidence="2" type="ORF">Tci_523016</name>
</gene>
<dbReference type="EMBL" id="BKCJ010287750">
    <property type="protein sequence ID" value="GEZ51043.1"/>
    <property type="molecule type" value="Genomic_DNA"/>
</dbReference>
<dbReference type="AlphaFoldDB" id="A0A699IM14"/>
<name>A0A699IM14_TANCI</name>
<organism evidence="2">
    <name type="scientific">Tanacetum cinerariifolium</name>
    <name type="common">Dalmatian daisy</name>
    <name type="synonym">Chrysanthemum cinerariifolium</name>
    <dbReference type="NCBI Taxonomy" id="118510"/>
    <lineage>
        <taxon>Eukaryota</taxon>
        <taxon>Viridiplantae</taxon>
        <taxon>Streptophyta</taxon>
        <taxon>Embryophyta</taxon>
        <taxon>Tracheophyta</taxon>
        <taxon>Spermatophyta</taxon>
        <taxon>Magnoliopsida</taxon>
        <taxon>eudicotyledons</taxon>
        <taxon>Gunneridae</taxon>
        <taxon>Pentapetalae</taxon>
        <taxon>asterids</taxon>
        <taxon>campanulids</taxon>
        <taxon>Asterales</taxon>
        <taxon>Asteraceae</taxon>
        <taxon>Asteroideae</taxon>
        <taxon>Anthemideae</taxon>
        <taxon>Anthemidinae</taxon>
        <taxon>Tanacetum</taxon>
    </lineage>
</organism>
<feature type="region of interest" description="Disordered" evidence="1">
    <location>
        <begin position="1"/>
        <end position="38"/>
    </location>
</feature>
<comment type="caution">
    <text evidence="2">The sequence shown here is derived from an EMBL/GenBank/DDBJ whole genome shotgun (WGS) entry which is preliminary data.</text>
</comment>
<proteinExistence type="predicted"/>
<accession>A0A699IM14</accession>
<reference evidence="2" key="1">
    <citation type="journal article" date="2019" name="Sci. Rep.">
        <title>Draft genome of Tanacetum cinerariifolium, the natural source of mosquito coil.</title>
        <authorList>
            <person name="Yamashiro T."/>
            <person name="Shiraishi A."/>
            <person name="Satake H."/>
            <person name="Nakayama K."/>
        </authorList>
    </citation>
    <scope>NUCLEOTIDE SEQUENCE</scope>
</reference>